<evidence type="ECO:0000313" key="3">
    <source>
        <dbReference type="EMBL" id="NWC33679.1"/>
    </source>
</evidence>
<proteinExistence type="predicted"/>
<dbReference type="InterPro" id="IPR023346">
    <property type="entry name" value="Lysozyme-like_dom_sf"/>
</dbReference>
<name>A0A7Y8CL32_9PSED</name>
<organism evidence="3 4">
    <name type="scientific">Pseudomonas gingeri</name>
    <dbReference type="NCBI Taxonomy" id="117681"/>
    <lineage>
        <taxon>Bacteria</taxon>
        <taxon>Pseudomonadati</taxon>
        <taxon>Pseudomonadota</taxon>
        <taxon>Gammaproteobacteria</taxon>
        <taxon>Pseudomonadales</taxon>
        <taxon>Pseudomonadaceae</taxon>
        <taxon>Pseudomonas</taxon>
    </lineage>
</organism>
<protein>
    <submittedName>
        <fullName evidence="3">Transglycosylase SLT domain-containing protein</fullName>
    </submittedName>
</protein>
<evidence type="ECO:0000313" key="4">
    <source>
        <dbReference type="Proteomes" id="UP000520592"/>
    </source>
</evidence>
<feature type="region of interest" description="Disordered" evidence="1">
    <location>
        <begin position="103"/>
        <end position="172"/>
    </location>
</feature>
<feature type="region of interest" description="Disordered" evidence="1">
    <location>
        <begin position="49"/>
        <end position="82"/>
    </location>
</feature>
<dbReference type="EMBL" id="JACAQD010000015">
    <property type="protein sequence ID" value="NWC33679.1"/>
    <property type="molecule type" value="Genomic_DNA"/>
</dbReference>
<feature type="region of interest" description="Disordered" evidence="1">
    <location>
        <begin position="1"/>
        <end position="33"/>
    </location>
</feature>
<feature type="compositionally biased region" description="Polar residues" evidence="1">
    <location>
        <begin position="69"/>
        <end position="78"/>
    </location>
</feature>
<feature type="compositionally biased region" description="Polar residues" evidence="1">
    <location>
        <begin position="1"/>
        <end position="17"/>
    </location>
</feature>
<comment type="caution">
    <text evidence="3">The sequence shown here is derived from an EMBL/GenBank/DDBJ whole genome shotgun (WGS) entry which is preliminary data.</text>
</comment>
<feature type="compositionally biased region" description="Low complexity" evidence="1">
    <location>
        <begin position="121"/>
        <end position="140"/>
    </location>
</feature>
<dbReference type="Proteomes" id="UP000520592">
    <property type="component" value="Unassembled WGS sequence"/>
</dbReference>
<reference evidence="3 4" key="1">
    <citation type="submission" date="2020-04" db="EMBL/GenBank/DDBJ databases">
        <title>Molecular characterization of pseudomonads from Agaricus bisporus reveal novel blotch 2 pathogens in Western Europe.</title>
        <authorList>
            <person name="Taparia T."/>
            <person name="Krijger M."/>
            <person name="Haynes E."/>
            <person name="Elpinstone J.G."/>
            <person name="Noble R."/>
            <person name="Van Der Wolf J."/>
        </authorList>
    </citation>
    <scope>NUCLEOTIDE SEQUENCE [LARGE SCALE GENOMIC DNA]</scope>
    <source>
        <strain evidence="3 4">IPO3737</strain>
    </source>
</reference>
<evidence type="ECO:0000256" key="1">
    <source>
        <dbReference type="SAM" id="MobiDB-lite"/>
    </source>
</evidence>
<dbReference type="Pfam" id="PF01464">
    <property type="entry name" value="SLT"/>
    <property type="match status" value="1"/>
</dbReference>
<feature type="domain" description="Transglycosylase SLT" evidence="2">
    <location>
        <begin position="184"/>
        <end position="275"/>
    </location>
</feature>
<gene>
    <name evidence="3" type="ORF">HX876_14860</name>
</gene>
<dbReference type="InterPro" id="IPR008258">
    <property type="entry name" value="Transglycosylase_SLT_dom_1"/>
</dbReference>
<sequence length="310" mass="31310">MSLSVNGGSGFIPQNLTPHEHSPTAGHNGQNNLAASLLFGGGNGGAVNFAPPSSRIEGTHDASHASAAHNRSVQSPGNESEAGGMDEVIKLLQSLLQALMKMMGGSNADDGDSDGGSDKTAGPAGAGNSRPSGSGGSPAPQNLAAQPGNGPQKAQGADGAASTADVGNAPKGMPQSLWKDCVESGKKFGVDPYVLAAQSKQESNFGKDLSGPSGGDGVMQVEPSTRAAYASQFQEKTGHAYNHGSQSDQVAMAALIMGSKGGDTTSQLQKYNGGDNWKPGATDSYGRVIKADEYAASVEKIAQQLRSNVA</sequence>
<accession>A0A7Y8CL32</accession>
<dbReference type="Gene3D" id="1.10.530.10">
    <property type="match status" value="1"/>
</dbReference>
<dbReference type="AlphaFoldDB" id="A0A7Y8CL32"/>
<dbReference type="SUPFAM" id="SSF53955">
    <property type="entry name" value="Lysozyme-like"/>
    <property type="match status" value="1"/>
</dbReference>
<evidence type="ECO:0000259" key="2">
    <source>
        <dbReference type="Pfam" id="PF01464"/>
    </source>
</evidence>